<dbReference type="EMBL" id="JAHDYR010000062">
    <property type="protein sequence ID" value="KAG9390880.1"/>
    <property type="molecule type" value="Genomic_DNA"/>
</dbReference>
<protein>
    <submittedName>
        <fullName evidence="2">LIS1</fullName>
    </submittedName>
</protein>
<feature type="region of interest" description="Disordered" evidence="1">
    <location>
        <begin position="234"/>
        <end position="274"/>
    </location>
</feature>
<feature type="compositionally biased region" description="Basic and acidic residues" evidence="1">
    <location>
        <begin position="263"/>
        <end position="274"/>
    </location>
</feature>
<organism evidence="2 3">
    <name type="scientific">Carpediemonas membranifera</name>
    <dbReference type="NCBI Taxonomy" id="201153"/>
    <lineage>
        <taxon>Eukaryota</taxon>
        <taxon>Metamonada</taxon>
        <taxon>Carpediemonas-like organisms</taxon>
        <taxon>Carpediemonas</taxon>
    </lineage>
</organism>
<gene>
    <name evidence="2" type="ORF">J8273_7145</name>
</gene>
<reference evidence="2" key="1">
    <citation type="submission" date="2021-05" db="EMBL/GenBank/DDBJ databases">
        <title>A free-living protist that lacks canonical eukaryotic 1 DNA replication and segregation systems.</title>
        <authorList>
            <person name="Salas-Leiva D.E."/>
            <person name="Tromer E.C."/>
            <person name="Curtis B.A."/>
            <person name="Jerlstrom-Hultqvist J."/>
            <person name="Kolisko M."/>
            <person name="Yi Z."/>
            <person name="Salas-Leiva J.S."/>
            <person name="Gallot-Lavallee L."/>
            <person name="Kops G.J.P.L."/>
            <person name="Archibald J.M."/>
            <person name="Simpson A.G.B."/>
            <person name="Roger A.J."/>
        </authorList>
    </citation>
    <scope>NUCLEOTIDE SEQUENCE</scope>
    <source>
        <strain evidence="2">BICM</strain>
    </source>
</reference>
<proteinExistence type="predicted"/>
<sequence>MRVNVKKTEVVVIVLEWLRENGYLESLQALEHESKVSSVVYGREQKFLRQKVLSGQFIQTLEFIATFRSNQALDFERCCFLITRQRLLEAVYHKDATAKHHLMEEVAKYEHKASREEYSQLCYLVQLPNLTDHPDFYEWLPEQGRHSLFIELSTLLKHVIPQTGRHELVQRMAPGRLNDLLKMSVLHQLHQFKAQYPEVDLPPQLDFSLLTDLSSPDDVSLHRAMAGLIGDVERESQPGNDALVPSEYAIPEDDETGGARWWTDGEKQMDTSLR</sequence>
<dbReference type="OrthoDB" id="187712at2759"/>
<evidence type="ECO:0000313" key="2">
    <source>
        <dbReference type="EMBL" id="KAG9390880.1"/>
    </source>
</evidence>
<keyword evidence="3" id="KW-1185">Reference proteome</keyword>
<dbReference type="InterPro" id="IPR006594">
    <property type="entry name" value="LisH"/>
</dbReference>
<evidence type="ECO:0000256" key="1">
    <source>
        <dbReference type="SAM" id="MobiDB-lite"/>
    </source>
</evidence>
<evidence type="ECO:0000313" key="3">
    <source>
        <dbReference type="Proteomes" id="UP000717585"/>
    </source>
</evidence>
<dbReference type="PROSITE" id="PS50896">
    <property type="entry name" value="LISH"/>
    <property type="match status" value="1"/>
</dbReference>
<dbReference type="AlphaFoldDB" id="A0A8J6E7M8"/>
<dbReference type="Proteomes" id="UP000717585">
    <property type="component" value="Unassembled WGS sequence"/>
</dbReference>
<comment type="caution">
    <text evidence="2">The sequence shown here is derived from an EMBL/GenBank/DDBJ whole genome shotgun (WGS) entry which is preliminary data.</text>
</comment>
<dbReference type="SMART" id="SM00667">
    <property type="entry name" value="LisH"/>
    <property type="match status" value="1"/>
</dbReference>
<name>A0A8J6E7M8_9EUKA</name>
<accession>A0A8J6E7M8</accession>
<dbReference type="PANTHER" id="PTHR19863:SF5">
    <property type="entry name" value="WD REPEAT-CONTAINING PROTEIN 47"/>
    <property type="match status" value="1"/>
</dbReference>
<dbReference type="PANTHER" id="PTHR19863">
    <property type="entry name" value="NEMITIN (NEURONAL ENRICHED MAP INTERACTING PROTEIN) HOMOLOG"/>
    <property type="match status" value="1"/>
</dbReference>
<dbReference type="InterPro" id="IPR040067">
    <property type="entry name" value="WDR47"/>
</dbReference>